<dbReference type="PANTHER" id="PTHR22838:SF0">
    <property type="entry name" value="WD REPEAT-CONTAINING PROTEIN 26"/>
    <property type="match status" value="1"/>
</dbReference>
<reference evidence="5 6" key="1">
    <citation type="submission" date="2014-02" db="EMBL/GenBank/DDBJ databases">
        <authorList>
            <person name="Sibley D."/>
            <person name="Venepally P."/>
            <person name="Karamycheva S."/>
            <person name="Hadjithomas M."/>
            <person name="Khan A."/>
            <person name="Brunk B."/>
            <person name="Roos D."/>
            <person name="Caler E."/>
            <person name="Lorenzi H."/>
        </authorList>
    </citation>
    <scope>NUCLEOTIDE SEQUENCE [LARGE SCALE GENOMIC DNA]</scope>
    <source>
        <strain evidence="5 6">GAB2-2007-GAL-DOM2</strain>
    </source>
</reference>
<dbReference type="SMART" id="SM00320">
    <property type="entry name" value="WD40"/>
    <property type="match status" value="7"/>
</dbReference>
<dbReference type="VEuPathDB" id="ToxoDB:TGDOM2_269900"/>
<feature type="compositionally biased region" description="Basic and acidic residues" evidence="4">
    <location>
        <begin position="606"/>
        <end position="618"/>
    </location>
</feature>
<accession>A0A086KHF4</accession>
<dbReference type="Pfam" id="PF00400">
    <property type="entry name" value="WD40"/>
    <property type="match status" value="5"/>
</dbReference>
<dbReference type="PROSITE" id="PS50294">
    <property type="entry name" value="WD_REPEATS_REGION"/>
    <property type="match status" value="2"/>
</dbReference>
<name>A0A086KHF4_TOXGO</name>
<gene>
    <name evidence="5" type="ORF">TGDOM2_269900</name>
</gene>
<dbReference type="EMBL" id="AHZU02000478">
    <property type="protein sequence ID" value="KFG43822.1"/>
    <property type="molecule type" value="Genomic_DNA"/>
</dbReference>
<feature type="region of interest" description="Disordered" evidence="4">
    <location>
        <begin position="540"/>
        <end position="622"/>
    </location>
</feature>
<evidence type="ECO:0000313" key="5">
    <source>
        <dbReference type="EMBL" id="KFG43822.1"/>
    </source>
</evidence>
<feature type="compositionally biased region" description="Basic and acidic residues" evidence="4">
    <location>
        <begin position="20"/>
        <end position="31"/>
    </location>
</feature>
<keyword evidence="2" id="KW-0677">Repeat</keyword>
<dbReference type="InterPro" id="IPR051350">
    <property type="entry name" value="WD_repeat-ST_regulator"/>
</dbReference>
<feature type="region of interest" description="Disordered" evidence="4">
    <location>
        <begin position="1"/>
        <end position="57"/>
    </location>
</feature>
<feature type="compositionally biased region" description="Polar residues" evidence="4">
    <location>
        <begin position="32"/>
        <end position="56"/>
    </location>
</feature>
<dbReference type="Proteomes" id="UP000028837">
    <property type="component" value="Unassembled WGS sequence"/>
</dbReference>
<dbReference type="PROSITE" id="PS50082">
    <property type="entry name" value="WD_REPEATS_2"/>
    <property type="match status" value="4"/>
</dbReference>
<comment type="caution">
    <text evidence="5">The sequence shown here is derived from an EMBL/GenBank/DDBJ whole genome shotgun (WGS) entry which is preliminary data.</text>
</comment>
<evidence type="ECO:0000313" key="6">
    <source>
        <dbReference type="Proteomes" id="UP000028837"/>
    </source>
</evidence>
<dbReference type="InterPro" id="IPR036322">
    <property type="entry name" value="WD40_repeat_dom_sf"/>
</dbReference>
<feature type="region of interest" description="Disordered" evidence="4">
    <location>
        <begin position="100"/>
        <end position="127"/>
    </location>
</feature>
<dbReference type="InterPro" id="IPR001680">
    <property type="entry name" value="WD40_rpt"/>
</dbReference>
<sequence>MSEVTGDDSGGGCVSSVDSGEERHLPRDHTPSTEGLSPGSFVSSGTPEQTKSNSVELSRGITPSRLFAAEGSHSLPFFGTPEDKGTADHATATMHTTTCNGTAASAGDPRNGHAGAQEDSSEATYDDVQNEKRWRGFSRREVVTLILQCMAELGYRNSVKALEEESGFLLEDPSVAVLHEAVLQGNWTDVYVHLKALPLRPQVRKACWFLAMEQKYFETLANSREEEVIRCLRDDLQPAVFDSSTSRRLQACSALLMHADPGGVLENMSVLSDTLRSNLWMRLKHLLPPTVSPPSSRLAVLLAYALQHQTLMCLFHNTNTPLESYSLLHDHHCHHYDPCSLSLPLSRPERLPAPGTSTESQLGMQVDGDAATLEHGVTHHAPAVDAEGRRLLCQETGSRGGECATLGGEAIASEAFTAGTAEAALPSAGTERPETRPSVARGYEEEVWDTDALAGCVPWRTSVDTSSGGRCLGSAASTFTPGPVCGRNSLPVHLDQSLETHTDEVWVVVASPVTATFFASGSKDRSVAVWSVQAKDLRRSHRARSPVLGGEGGGRDAEDAKLSLSQKTETEKASCHRPYARTTTSHLRPPDSRQPRLYSLQTADPSSRERNSEGRDATRPNVVASRFDQEEAETEVACVMLWQAYGHEDAVAYIAWSPDETLLASGGQDGSVCVWNREQGRTPLARINAHAQAVTAVGWLRNGNSFVSGGSDKTVAMCSLVHGDGASGERGWRITCDFTWDLRCRVQDLVVLRDGCTVVCVTQDKQLRLLDTKNRVEILSIPFTEVIYSVCASALSNQILINFADARPVIRLWDTDEHRSVQRYRGHKQGCYVIRSTFGGVNEAFVVSGSEDSQVYIWHRFYGSLLYVLSGHASTVNAVAWPYLSGGLWMISASDDHVILFWHVRRQNRPSRLKEDENVVDVRLNGGNEQKRSQSLGRGDGGCSVGEAYPGSRNDREASFTTGVTERGGATEDMDTSAD</sequence>
<proteinExistence type="predicted"/>
<dbReference type="InterPro" id="IPR015943">
    <property type="entry name" value="WD40/YVTN_repeat-like_dom_sf"/>
</dbReference>
<dbReference type="Pfam" id="PF23627">
    <property type="entry name" value="LisH_WDR26"/>
    <property type="match status" value="1"/>
</dbReference>
<evidence type="ECO:0000256" key="1">
    <source>
        <dbReference type="ARBA" id="ARBA00022574"/>
    </source>
</evidence>
<dbReference type="AlphaFoldDB" id="A0A086KHF4"/>
<evidence type="ECO:0000256" key="2">
    <source>
        <dbReference type="ARBA" id="ARBA00022737"/>
    </source>
</evidence>
<evidence type="ECO:0000256" key="3">
    <source>
        <dbReference type="PROSITE-ProRule" id="PRU00221"/>
    </source>
</evidence>
<feature type="repeat" description="WD" evidence="3">
    <location>
        <begin position="687"/>
        <end position="717"/>
    </location>
</feature>
<dbReference type="PANTHER" id="PTHR22838">
    <property type="entry name" value="WD REPEAT PROTEIN 26-RELATED"/>
    <property type="match status" value="1"/>
</dbReference>
<dbReference type="SUPFAM" id="SSF50978">
    <property type="entry name" value="WD40 repeat-like"/>
    <property type="match status" value="1"/>
</dbReference>
<dbReference type="SMR" id="A0A086KHF4"/>
<feature type="region of interest" description="Disordered" evidence="4">
    <location>
        <begin position="924"/>
        <end position="979"/>
    </location>
</feature>
<evidence type="ECO:0000256" key="4">
    <source>
        <dbReference type="SAM" id="MobiDB-lite"/>
    </source>
</evidence>
<dbReference type="Gene3D" id="2.130.10.10">
    <property type="entry name" value="YVTN repeat-like/Quinoprotein amine dehydrogenase"/>
    <property type="match status" value="3"/>
</dbReference>
<dbReference type="InterPro" id="IPR006594">
    <property type="entry name" value="LisH"/>
</dbReference>
<dbReference type="PROSITE" id="PS50896">
    <property type="entry name" value="LISH"/>
    <property type="match status" value="1"/>
</dbReference>
<organism evidence="5 6">
    <name type="scientific">Toxoplasma gondii GAB2-2007-GAL-DOM2</name>
    <dbReference type="NCBI Taxonomy" id="1130820"/>
    <lineage>
        <taxon>Eukaryota</taxon>
        <taxon>Sar</taxon>
        <taxon>Alveolata</taxon>
        <taxon>Apicomplexa</taxon>
        <taxon>Conoidasida</taxon>
        <taxon>Coccidia</taxon>
        <taxon>Eucoccidiorida</taxon>
        <taxon>Eimeriorina</taxon>
        <taxon>Sarcocystidae</taxon>
        <taxon>Toxoplasma</taxon>
    </lineage>
</organism>
<feature type="repeat" description="WD" evidence="3">
    <location>
        <begin position="644"/>
        <end position="685"/>
    </location>
</feature>
<keyword evidence="1 3" id="KW-0853">WD repeat</keyword>
<feature type="repeat" description="WD" evidence="3">
    <location>
        <begin position="869"/>
        <end position="912"/>
    </location>
</feature>
<feature type="repeat" description="WD" evidence="3">
    <location>
        <begin position="498"/>
        <end position="540"/>
    </location>
</feature>
<dbReference type="OrthoDB" id="972532at2759"/>
<protein>
    <submittedName>
        <fullName evidence="5">WD domain, G-beta repeat-containing protein</fullName>
    </submittedName>
</protein>